<keyword evidence="1" id="KW-1133">Transmembrane helix</keyword>
<keyword evidence="3" id="KW-1185">Reference proteome</keyword>
<feature type="transmembrane region" description="Helical" evidence="1">
    <location>
        <begin position="100"/>
        <end position="120"/>
    </location>
</feature>
<keyword evidence="1" id="KW-0472">Membrane</keyword>
<organism evidence="2 3">
    <name type="scientific">Modestobacter roseus</name>
    <dbReference type="NCBI Taxonomy" id="1181884"/>
    <lineage>
        <taxon>Bacteria</taxon>
        <taxon>Bacillati</taxon>
        <taxon>Actinomycetota</taxon>
        <taxon>Actinomycetes</taxon>
        <taxon>Geodermatophilales</taxon>
        <taxon>Geodermatophilaceae</taxon>
        <taxon>Modestobacter</taxon>
    </lineage>
</organism>
<dbReference type="AlphaFoldDB" id="A0A562IS16"/>
<reference evidence="2 3" key="1">
    <citation type="submission" date="2019-07" db="EMBL/GenBank/DDBJ databases">
        <title>R&amp;d 2014.</title>
        <authorList>
            <person name="Klenk H.-P."/>
        </authorList>
    </citation>
    <scope>NUCLEOTIDE SEQUENCE [LARGE SCALE GENOMIC DNA]</scope>
    <source>
        <strain evidence="2 3">DSM 45764</strain>
    </source>
</reference>
<proteinExistence type="predicted"/>
<dbReference type="RefSeq" id="WP_153361652.1">
    <property type="nucleotide sequence ID" value="NZ_JABGDC010000147.1"/>
</dbReference>
<sequence>MTTAVVPTRPRAVALGRVAAGLAAASAAVHLLLVDGSLGSLVMVAMAAACLPCAWHLWRSPTGSVWRFTAGVDAAMLVLHAQLMGGSPVHAHHGGTSPSLMWLGLGLVGAQLLLAGLAAVRRP</sequence>
<dbReference type="OrthoDB" id="4967011at2"/>
<feature type="transmembrane region" description="Helical" evidence="1">
    <location>
        <begin position="65"/>
        <end position="85"/>
    </location>
</feature>
<keyword evidence="1" id="KW-0812">Transmembrane</keyword>
<feature type="transmembrane region" description="Helical" evidence="1">
    <location>
        <begin position="38"/>
        <end position="58"/>
    </location>
</feature>
<evidence type="ECO:0000256" key="1">
    <source>
        <dbReference type="SAM" id="Phobius"/>
    </source>
</evidence>
<accession>A0A562IS16</accession>
<dbReference type="EMBL" id="VLKF01000001">
    <property type="protein sequence ID" value="TWH73640.1"/>
    <property type="molecule type" value="Genomic_DNA"/>
</dbReference>
<feature type="transmembrane region" description="Helical" evidence="1">
    <location>
        <begin position="12"/>
        <end position="32"/>
    </location>
</feature>
<comment type="caution">
    <text evidence="2">The sequence shown here is derived from an EMBL/GenBank/DDBJ whole genome shotgun (WGS) entry which is preliminary data.</text>
</comment>
<gene>
    <name evidence="2" type="ORF">JD78_02164</name>
</gene>
<protein>
    <submittedName>
        <fullName evidence="2">Uncharacterized protein</fullName>
    </submittedName>
</protein>
<evidence type="ECO:0000313" key="2">
    <source>
        <dbReference type="EMBL" id="TWH73640.1"/>
    </source>
</evidence>
<evidence type="ECO:0000313" key="3">
    <source>
        <dbReference type="Proteomes" id="UP000321490"/>
    </source>
</evidence>
<dbReference type="Proteomes" id="UP000321490">
    <property type="component" value="Unassembled WGS sequence"/>
</dbReference>
<name>A0A562IS16_9ACTN</name>